<dbReference type="GO" id="GO:0030313">
    <property type="term" value="C:cell envelope"/>
    <property type="evidence" value="ECO:0007669"/>
    <property type="project" value="UniProtKB-SubCell"/>
</dbReference>
<dbReference type="InterPro" id="IPR058624">
    <property type="entry name" value="MdtA-like_HH"/>
</dbReference>
<organism evidence="5 6">
    <name type="scientific">Flavisolibacter tropicus</name>
    <dbReference type="NCBI Taxonomy" id="1492898"/>
    <lineage>
        <taxon>Bacteria</taxon>
        <taxon>Pseudomonadati</taxon>
        <taxon>Bacteroidota</taxon>
        <taxon>Chitinophagia</taxon>
        <taxon>Chitinophagales</taxon>
        <taxon>Chitinophagaceae</taxon>
        <taxon>Flavisolibacter</taxon>
    </lineage>
</organism>
<feature type="domain" description="Multidrug resistance protein MdtA-like alpha-helical hairpin" evidence="4">
    <location>
        <begin position="95"/>
        <end position="151"/>
    </location>
</feature>
<evidence type="ECO:0000256" key="1">
    <source>
        <dbReference type="ARBA" id="ARBA00004196"/>
    </source>
</evidence>
<evidence type="ECO:0000256" key="2">
    <source>
        <dbReference type="ARBA" id="ARBA00023054"/>
    </source>
</evidence>
<gene>
    <name evidence="5" type="ORF">SY85_17030</name>
</gene>
<name>A0A172TY77_9BACT</name>
<dbReference type="PATRIC" id="fig|1492898.3.peg.3703"/>
<dbReference type="STRING" id="1492898.SY85_17030"/>
<evidence type="ECO:0000313" key="5">
    <source>
        <dbReference type="EMBL" id="ANE51942.1"/>
    </source>
</evidence>
<dbReference type="OrthoDB" id="9778236at2"/>
<dbReference type="AlphaFoldDB" id="A0A172TY77"/>
<dbReference type="Pfam" id="PF25876">
    <property type="entry name" value="HH_MFP_RND"/>
    <property type="match status" value="1"/>
</dbReference>
<keyword evidence="6" id="KW-1185">Reference proteome</keyword>
<dbReference type="PANTHER" id="PTHR32347">
    <property type="entry name" value="EFFLUX SYSTEM COMPONENT YKNX-RELATED"/>
    <property type="match status" value="1"/>
</dbReference>
<dbReference type="Gene3D" id="1.10.287.470">
    <property type="entry name" value="Helix hairpin bin"/>
    <property type="match status" value="1"/>
</dbReference>
<dbReference type="EMBL" id="CP011390">
    <property type="protein sequence ID" value="ANE51942.1"/>
    <property type="molecule type" value="Genomic_DNA"/>
</dbReference>
<dbReference type="InterPro" id="IPR050465">
    <property type="entry name" value="UPF0194_transport"/>
</dbReference>
<comment type="subcellular location">
    <subcellularLocation>
        <location evidence="1">Cell envelope</location>
    </subcellularLocation>
</comment>
<dbReference type="Proteomes" id="UP000077177">
    <property type="component" value="Chromosome"/>
</dbReference>
<feature type="coiled-coil region" evidence="3">
    <location>
        <begin position="97"/>
        <end position="148"/>
    </location>
</feature>
<proteinExistence type="predicted"/>
<dbReference type="PROSITE" id="PS51257">
    <property type="entry name" value="PROKAR_LIPOPROTEIN"/>
    <property type="match status" value="1"/>
</dbReference>
<keyword evidence="2 3" id="KW-0175">Coiled coil</keyword>
<dbReference type="Gene3D" id="2.40.30.170">
    <property type="match status" value="1"/>
</dbReference>
<dbReference type="KEGG" id="fla:SY85_17030"/>
<reference evidence="6" key="1">
    <citation type="submission" date="2015-01" db="EMBL/GenBank/DDBJ databases">
        <title>Flavisolibacter sp./LCS9/ whole genome sequencing.</title>
        <authorList>
            <person name="Kim M.K."/>
            <person name="Srinivasan S."/>
            <person name="Lee J.-J."/>
        </authorList>
    </citation>
    <scope>NUCLEOTIDE SEQUENCE [LARGE SCALE GENOMIC DNA]</scope>
    <source>
        <strain evidence="6">LCS9</strain>
    </source>
</reference>
<dbReference type="RefSeq" id="WP_066406082.1">
    <property type="nucleotide sequence ID" value="NZ_CP011390.1"/>
</dbReference>
<dbReference type="PANTHER" id="PTHR32347:SF23">
    <property type="entry name" value="BLL5650 PROTEIN"/>
    <property type="match status" value="1"/>
</dbReference>
<evidence type="ECO:0000256" key="3">
    <source>
        <dbReference type="SAM" id="Coils"/>
    </source>
</evidence>
<protein>
    <recommendedName>
        <fullName evidence="4">Multidrug resistance protein MdtA-like alpha-helical hairpin domain-containing protein</fullName>
    </recommendedName>
</protein>
<evidence type="ECO:0000259" key="4">
    <source>
        <dbReference type="Pfam" id="PF25876"/>
    </source>
</evidence>
<evidence type="ECO:0000313" key="6">
    <source>
        <dbReference type="Proteomes" id="UP000077177"/>
    </source>
</evidence>
<accession>A0A172TY77</accession>
<reference evidence="5 6" key="2">
    <citation type="journal article" date="2016" name="Int. J. Syst. Evol. Microbiol.">
        <title>Flavisolibacter tropicus sp. nov., isolated from tropical soil.</title>
        <authorList>
            <person name="Lee J.J."/>
            <person name="Kang M.S."/>
            <person name="Kim G.S."/>
            <person name="Lee C.S."/>
            <person name="Lim S."/>
            <person name="Lee J."/>
            <person name="Roh S.H."/>
            <person name="Kang H."/>
            <person name="Ha J.M."/>
            <person name="Bae S."/>
            <person name="Jung H.Y."/>
            <person name="Kim M.K."/>
        </authorList>
    </citation>
    <scope>NUCLEOTIDE SEQUENCE [LARGE SCALE GENOMIC DNA]</scope>
    <source>
        <strain evidence="5 6">LCS9</strain>
    </source>
</reference>
<sequence>MKSKQIIYPLALLLGIASCKEEKKNYDASGSFEAVETMVSAEASGKLLQLAIEEGQQLDSGQVVGYIDSMQLHLNKGQLLQNKKAILSSRPETNVQLVALKAELANAALDRNRTENLVKGGVASQKQLDDANAKMATLQARINAQQSSLQVSTSSLNEQGSTVDTQLKEINDQLRKYVIVNPVRGTVLTKYAESYEMAVMGKPLYKIADLSTIILRAYITGDQLQQVKIGQQVKVATDDGKGGFKETTGIITWINDKSEFTPKTIQTKNERANLVYAIKVSVKNDGYLKIGMYGQVSWNKQ</sequence>
<dbReference type="Gene3D" id="2.40.50.100">
    <property type="match status" value="1"/>
</dbReference>
<dbReference type="SUPFAM" id="SSF111369">
    <property type="entry name" value="HlyD-like secretion proteins"/>
    <property type="match status" value="1"/>
</dbReference>